<dbReference type="AlphaFoldDB" id="A0A3P7EBT2"/>
<dbReference type="OMA" id="MTFNGNA"/>
<feature type="domain" description="Laminin G" evidence="2">
    <location>
        <begin position="1"/>
        <end position="145"/>
    </location>
</feature>
<dbReference type="SUPFAM" id="SSF49899">
    <property type="entry name" value="Concanavalin A-like lectins/glucanases"/>
    <property type="match status" value="1"/>
</dbReference>
<keyword evidence="4" id="KW-1185">Reference proteome</keyword>
<dbReference type="EMBL" id="UYWW01004449">
    <property type="protein sequence ID" value="VDM13519.1"/>
    <property type="molecule type" value="Genomic_DNA"/>
</dbReference>
<evidence type="ECO:0000256" key="1">
    <source>
        <dbReference type="PROSITE-ProRule" id="PRU00122"/>
    </source>
</evidence>
<organism evidence="3 4">
    <name type="scientific">Wuchereria bancrofti</name>
    <dbReference type="NCBI Taxonomy" id="6293"/>
    <lineage>
        <taxon>Eukaryota</taxon>
        <taxon>Metazoa</taxon>
        <taxon>Ecdysozoa</taxon>
        <taxon>Nematoda</taxon>
        <taxon>Chromadorea</taxon>
        <taxon>Rhabditida</taxon>
        <taxon>Spirurina</taxon>
        <taxon>Spiruromorpha</taxon>
        <taxon>Filarioidea</taxon>
        <taxon>Onchocercidae</taxon>
        <taxon>Wuchereria</taxon>
    </lineage>
</organism>
<protein>
    <recommendedName>
        <fullName evidence="2">Laminin G domain-containing protein</fullName>
    </recommendedName>
</protein>
<reference evidence="3 4" key="1">
    <citation type="submission" date="2018-11" db="EMBL/GenBank/DDBJ databases">
        <authorList>
            <consortium name="Pathogen Informatics"/>
        </authorList>
    </citation>
    <scope>NUCLEOTIDE SEQUENCE [LARGE SCALE GENOMIC DNA]</scope>
</reference>
<evidence type="ECO:0000259" key="2">
    <source>
        <dbReference type="PROSITE" id="PS50025"/>
    </source>
</evidence>
<dbReference type="OrthoDB" id="10436856at2759"/>
<dbReference type="InterPro" id="IPR001791">
    <property type="entry name" value="Laminin_G"/>
</dbReference>
<sequence length="195" mass="21948">MKTDVNEGLIIHGTILSVETSKPIGKLKLALIYGQLRLTIADLAEISFDNVTINSDRFNQILLEFEYNVNMVHMTFNGNAKSTSLSADDKNYHIRFDNEIFFCAGDIEVGLSGCLRGIYVDYFDVIDGYTKGSQKVSANTELKNCDRNSSVTESKIGILPAIETKLLDGITDEQVNELEHEILFGYKFEYVFENH</sequence>
<dbReference type="InterPro" id="IPR013320">
    <property type="entry name" value="ConA-like_dom_sf"/>
</dbReference>
<evidence type="ECO:0000313" key="4">
    <source>
        <dbReference type="Proteomes" id="UP000270924"/>
    </source>
</evidence>
<name>A0A3P7EBT2_WUCBA</name>
<evidence type="ECO:0000313" key="3">
    <source>
        <dbReference type="EMBL" id="VDM13519.1"/>
    </source>
</evidence>
<accession>A0A3P7EBT2</accession>
<gene>
    <name evidence="3" type="ORF">WBA_LOCUS6905</name>
</gene>
<dbReference type="PROSITE" id="PS50025">
    <property type="entry name" value="LAM_G_DOMAIN"/>
    <property type="match status" value="1"/>
</dbReference>
<dbReference type="Proteomes" id="UP000270924">
    <property type="component" value="Unassembled WGS sequence"/>
</dbReference>
<comment type="caution">
    <text evidence="1">Lacks conserved residue(s) required for the propagation of feature annotation.</text>
</comment>
<proteinExistence type="predicted"/>
<dbReference type="InParanoid" id="A0A3P7EBT2"/>